<keyword evidence="2" id="KW-1185">Reference proteome</keyword>
<accession>A0ABT3BNZ5</accession>
<protein>
    <submittedName>
        <fullName evidence="1">Uncharacterized protein</fullName>
    </submittedName>
</protein>
<proteinExistence type="predicted"/>
<reference evidence="1 2" key="1">
    <citation type="journal article" date="2020" name="Int. J. Syst. Evol. Microbiol.">
        <title>Ureaplasma miroungigenitalium sp. nov. isolated from northern elephant seals (Mirounga angustirostris) and Ureaplasma zalophigenitalium sp. nov. isolated from California sea lions (Zalophus californianus).</title>
        <authorList>
            <person name="Volokhov D.V."/>
            <person name="Gulland F.M."/>
            <person name="Gao Y."/>
            <person name="Chizhikov V.E."/>
        </authorList>
    </citation>
    <scope>NUCLEOTIDE SEQUENCE [LARGE SCALE GENOMIC DNA]</scope>
    <source>
        <strain evidence="1 2">CSL7644-GEN</strain>
    </source>
</reference>
<sequence length="62" mass="7551">MSRFKKQTFRHSIQGWAISDWRTDNTSGWVDEHHCSKNQKQFTDIFWWRLEGEIKNLVVLNI</sequence>
<dbReference type="Proteomes" id="UP001207252">
    <property type="component" value="Unassembled WGS sequence"/>
</dbReference>
<name>A0ABT3BNZ5_9BACT</name>
<comment type="caution">
    <text evidence="1">The sequence shown here is derived from an EMBL/GenBank/DDBJ whole genome shotgun (WGS) entry which is preliminary data.</text>
</comment>
<evidence type="ECO:0000313" key="2">
    <source>
        <dbReference type="Proteomes" id="UP001207252"/>
    </source>
</evidence>
<evidence type="ECO:0000313" key="1">
    <source>
        <dbReference type="EMBL" id="MCV3753959.1"/>
    </source>
</evidence>
<dbReference type="EMBL" id="JAOXHJ010000002">
    <property type="protein sequence ID" value="MCV3753959.1"/>
    <property type="molecule type" value="Genomic_DNA"/>
</dbReference>
<dbReference type="RefSeq" id="WP_263817763.1">
    <property type="nucleotide sequence ID" value="NZ_JAOXHJ010000002.1"/>
</dbReference>
<gene>
    <name evidence="1" type="ORF">OF365_01075</name>
</gene>
<organism evidence="1 2">
    <name type="scientific">Ureaplasma zalophigenitalium</name>
    <dbReference type="NCBI Taxonomy" id="907723"/>
    <lineage>
        <taxon>Bacteria</taxon>
        <taxon>Bacillati</taxon>
        <taxon>Mycoplasmatota</taxon>
        <taxon>Mycoplasmoidales</taxon>
        <taxon>Mycoplasmoidaceae</taxon>
        <taxon>Ureaplasma</taxon>
    </lineage>
</organism>